<protein>
    <submittedName>
        <fullName evidence="2">Uncharacterized protein</fullName>
    </submittedName>
</protein>
<evidence type="ECO:0000313" key="2">
    <source>
        <dbReference type="EMBL" id="AUO29180.1"/>
    </source>
</evidence>
<organism evidence="2">
    <name type="scientific">Vannella simplex</name>
    <dbReference type="NCBI Taxonomy" id="197532"/>
    <lineage>
        <taxon>Eukaryota</taxon>
        <taxon>Amoebozoa</taxon>
        <taxon>Discosea</taxon>
        <taxon>Flabellinia</taxon>
        <taxon>Vannellidae</taxon>
        <taxon>Vannella</taxon>
    </lineage>
</organism>
<keyword evidence="1" id="KW-0175">Coiled coil</keyword>
<reference evidence="2" key="1">
    <citation type="submission" date="2017-07" db="EMBL/GenBank/DDBJ databases">
        <title>The complete mitochondrial genome of Vannella simplex (Amoebozoa, Discosea, Vannellida).</title>
        <authorList>
            <person name="Bondarenko N."/>
            <person name="Nassonova E."/>
            <person name="Mijanovic O."/>
            <person name="Glotova A."/>
            <person name="Kamyshatskaya O."/>
            <person name="Kudryavtsev A."/>
            <person name="Masharsky A."/>
            <person name="Polev D."/>
            <person name="Smirnov A."/>
        </authorList>
    </citation>
    <scope>NUCLEOTIDE SEQUENCE</scope>
</reference>
<dbReference type="EMBL" id="MF496657">
    <property type="protein sequence ID" value="AUO29180.1"/>
    <property type="molecule type" value="Genomic_DNA"/>
</dbReference>
<evidence type="ECO:0000256" key="1">
    <source>
        <dbReference type="SAM" id="Coils"/>
    </source>
</evidence>
<feature type="coiled-coil region" evidence="1">
    <location>
        <begin position="9"/>
        <end position="56"/>
    </location>
</feature>
<geneLocation type="mitochondrion" evidence="2"/>
<sequence>MKKLKWVQMKLFEQKKKAVKAELAITKAERASEQAIKNAEKAVKDLETVKRRLEYAQYKYDKRKGRLKGRYRWRLRGE</sequence>
<dbReference type="AlphaFoldDB" id="A0A2I6SRZ9"/>
<gene>
    <name evidence="2" type="primary">ORF5</name>
</gene>
<accession>A0A2I6SRZ9</accession>
<name>A0A2I6SRZ9_9EUKA</name>
<keyword evidence="2" id="KW-0496">Mitochondrion</keyword>
<proteinExistence type="predicted"/>